<dbReference type="PANTHER" id="PTHR37299">
    <property type="entry name" value="TRANSCRIPTIONAL REGULATOR-RELATED"/>
    <property type="match status" value="1"/>
</dbReference>
<name>A0A7K1SIL9_9BACT</name>
<dbReference type="RefSeq" id="WP_157588385.1">
    <property type="nucleotide sequence ID" value="NZ_WPIN01000012.1"/>
</dbReference>
<dbReference type="SMART" id="SM00448">
    <property type="entry name" value="REC"/>
    <property type="match status" value="1"/>
</dbReference>
<dbReference type="PROSITE" id="PS50110">
    <property type="entry name" value="RESPONSE_REGULATORY"/>
    <property type="match status" value="1"/>
</dbReference>
<reference evidence="4 5" key="1">
    <citation type="submission" date="2019-12" db="EMBL/GenBank/DDBJ databases">
        <title>Spirosoma sp. HMF4905 genome sequencing and assembly.</title>
        <authorList>
            <person name="Kang H."/>
            <person name="Cha I."/>
            <person name="Kim H."/>
            <person name="Joh K."/>
        </authorList>
    </citation>
    <scope>NUCLEOTIDE SEQUENCE [LARGE SCALE GENOMIC DNA]</scope>
    <source>
        <strain evidence="4 5">HMF4905</strain>
    </source>
</reference>
<gene>
    <name evidence="4" type="ORF">GO755_26760</name>
</gene>
<feature type="domain" description="HTH LytTR-type" evidence="3">
    <location>
        <begin position="152"/>
        <end position="259"/>
    </location>
</feature>
<feature type="domain" description="Response regulatory" evidence="2">
    <location>
        <begin position="2"/>
        <end position="120"/>
    </location>
</feature>
<sequence>MNVVLVEDEKLTARRLEGLLKAYDPAITVLTVLTSVAKGVAWFADRAQQGLPQPDLLFLDIHLEDDSGFRLIERAGLTLPVIFTTAYDQYTLQAFKTNSIDYLLKPIDANELGAALDKFKRLRASATAVTQPDLTALLKTLQTSPSPYKNRFMVTIGTKIRSIHTSEIAYFYYEEKSTWLTTHDGQHISLEYSLDKLIAMLDPGQFFRVNRAFLVSMEAIRTIHTYSGSKLKLDLQPLPRQEVFVSNDRLADFKEWLGK</sequence>
<dbReference type="PANTHER" id="PTHR37299:SF1">
    <property type="entry name" value="STAGE 0 SPORULATION PROTEIN A HOMOLOG"/>
    <property type="match status" value="1"/>
</dbReference>
<comment type="caution">
    <text evidence="4">The sequence shown here is derived from an EMBL/GenBank/DDBJ whole genome shotgun (WGS) entry which is preliminary data.</text>
</comment>
<evidence type="ECO:0000259" key="2">
    <source>
        <dbReference type="PROSITE" id="PS50110"/>
    </source>
</evidence>
<accession>A0A7K1SIL9</accession>
<dbReference type="Pfam" id="PF00072">
    <property type="entry name" value="Response_reg"/>
    <property type="match status" value="1"/>
</dbReference>
<dbReference type="InterPro" id="IPR007492">
    <property type="entry name" value="LytTR_DNA-bd_dom"/>
</dbReference>
<dbReference type="GO" id="GO:0003677">
    <property type="term" value="F:DNA binding"/>
    <property type="evidence" value="ECO:0007669"/>
    <property type="project" value="InterPro"/>
</dbReference>
<evidence type="ECO:0000313" key="5">
    <source>
        <dbReference type="Proteomes" id="UP000436006"/>
    </source>
</evidence>
<dbReference type="PROSITE" id="PS50930">
    <property type="entry name" value="HTH_LYTTR"/>
    <property type="match status" value="1"/>
</dbReference>
<dbReference type="InterPro" id="IPR046947">
    <property type="entry name" value="LytR-like"/>
</dbReference>
<dbReference type="Gene3D" id="3.40.50.2300">
    <property type="match status" value="1"/>
</dbReference>
<dbReference type="AlphaFoldDB" id="A0A7K1SIL9"/>
<dbReference type="GO" id="GO:0000156">
    <property type="term" value="F:phosphorelay response regulator activity"/>
    <property type="evidence" value="ECO:0007669"/>
    <property type="project" value="InterPro"/>
</dbReference>
<protein>
    <submittedName>
        <fullName evidence="4">Response regulator</fullName>
    </submittedName>
</protein>
<dbReference type="SMART" id="SM00850">
    <property type="entry name" value="LytTR"/>
    <property type="match status" value="1"/>
</dbReference>
<keyword evidence="5" id="KW-1185">Reference proteome</keyword>
<evidence type="ECO:0000256" key="1">
    <source>
        <dbReference type="PROSITE-ProRule" id="PRU00169"/>
    </source>
</evidence>
<dbReference type="Gene3D" id="2.40.50.1020">
    <property type="entry name" value="LytTr DNA-binding domain"/>
    <property type="match status" value="1"/>
</dbReference>
<dbReference type="InterPro" id="IPR011006">
    <property type="entry name" value="CheY-like_superfamily"/>
</dbReference>
<dbReference type="Pfam" id="PF04397">
    <property type="entry name" value="LytTR"/>
    <property type="match status" value="1"/>
</dbReference>
<dbReference type="EMBL" id="WPIN01000012">
    <property type="protein sequence ID" value="MVM33669.1"/>
    <property type="molecule type" value="Genomic_DNA"/>
</dbReference>
<evidence type="ECO:0000259" key="3">
    <source>
        <dbReference type="PROSITE" id="PS50930"/>
    </source>
</evidence>
<proteinExistence type="predicted"/>
<organism evidence="4 5">
    <name type="scientific">Spirosoma arboris</name>
    <dbReference type="NCBI Taxonomy" id="2682092"/>
    <lineage>
        <taxon>Bacteria</taxon>
        <taxon>Pseudomonadati</taxon>
        <taxon>Bacteroidota</taxon>
        <taxon>Cytophagia</taxon>
        <taxon>Cytophagales</taxon>
        <taxon>Cytophagaceae</taxon>
        <taxon>Spirosoma</taxon>
    </lineage>
</organism>
<feature type="modified residue" description="4-aspartylphosphate" evidence="1">
    <location>
        <position position="60"/>
    </location>
</feature>
<evidence type="ECO:0000313" key="4">
    <source>
        <dbReference type="EMBL" id="MVM33669.1"/>
    </source>
</evidence>
<dbReference type="InterPro" id="IPR001789">
    <property type="entry name" value="Sig_transdc_resp-reg_receiver"/>
</dbReference>
<dbReference type="SUPFAM" id="SSF52172">
    <property type="entry name" value="CheY-like"/>
    <property type="match status" value="1"/>
</dbReference>
<keyword evidence="1" id="KW-0597">Phosphoprotein</keyword>
<dbReference type="Proteomes" id="UP000436006">
    <property type="component" value="Unassembled WGS sequence"/>
</dbReference>